<dbReference type="AlphaFoldDB" id="A0A1Y5P2D8"/>
<proteinExistence type="predicted"/>
<reference evidence="1" key="1">
    <citation type="submission" date="2016-03" db="EMBL/GenBank/DDBJ databases">
        <authorList>
            <person name="Ploux O."/>
        </authorList>
    </citation>
    <scope>NUCLEOTIDE SEQUENCE</scope>
    <source>
        <strain evidence="1">UC1</strain>
    </source>
</reference>
<evidence type="ECO:0000313" key="1">
    <source>
        <dbReference type="EMBL" id="SBS72833.1"/>
    </source>
</evidence>
<gene>
    <name evidence="1" type="ORF">MIPYR_30248</name>
</gene>
<sequence>MKCAKTKRPEGLSGRFVVSEASDIDPDDFIESVPR</sequence>
<protein>
    <submittedName>
        <fullName evidence="1">Uncharacterized protein</fullName>
    </submittedName>
</protein>
<accession>A0A1Y5P2D8</accession>
<organism evidence="1">
    <name type="scientific">uncultured Microbacterium sp</name>
    <dbReference type="NCBI Taxonomy" id="191216"/>
    <lineage>
        <taxon>Bacteria</taxon>
        <taxon>Bacillati</taxon>
        <taxon>Actinomycetota</taxon>
        <taxon>Actinomycetes</taxon>
        <taxon>Micrococcales</taxon>
        <taxon>Microbacteriaceae</taxon>
        <taxon>Microbacterium</taxon>
        <taxon>environmental samples</taxon>
    </lineage>
</organism>
<name>A0A1Y5P2D8_9MICO</name>
<dbReference type="EMBL" id="FLQR01000007">
    <property type="protein sequence ID" value="SBS72833.1"/>
    <property type="molecule type" value="Genomic_DNA"/>
</dbReference>